<dbReference type="InterPro" id="IPR005225">
    <property type="entry name" value="Small_GTP-bd"/>
</dbReference>
<feature type="binding site" evidence="18">
    <location>
        <position position="73"/>
    </location>
    <ligand>
        <name>GTP</name>
        <dbReference type="ChEBI" id="CHEBI:37565"/>
    </ligand>
</feature>
<evidence type="ECO:0000256" key="6">
    <source>
        <dbReference type="ARBA" id="ARBA00022741"/>
    </source>
</evidence>
<keyword evidence="8 20" id="KW-0256">Endoplasmic reticulum</keyword>
<feature type="binding site" evidence="17">
    <location>
        <position position="35"/>
    </location>
    <ligand>
        <name>GTP</name>
        <dbReference type="ChEBI" id="CHEBI:37565"/>
    </ligand>
</feature>
<dbReference type="EMBL" id="KB206371">
    <property type="protein sequence ID" value="ELP92397.1"/>
    <property type="molecule type" value="Genomic_DNA"/>
</dbReference>
<dbReference type="VEuPathDB" id="AmoebaDB:EIN_187810"/>
<comment type="similarity">
    <text evidence="4">Belongs to the small GTPase superfamily. Rho family.</text>
</comment>
<feature type="binding site" evidence="17">
    <location>
        <position position="129"/>
    </location>
    <ligand>
        <name>GTP</name>
        <dbReference type="ChEBI" id="CHEBI:37565"/>
    </ligand>
</feature>
<dbReference type="GO" id="GO:0005789">
    <property type="term" value="C:endoplasmic reticulum membrane"/>
    <property type="evidence" value="ECO:0007669"/>
    <property type="project" value="UniProtKB-SubCell"/>
</dbReference>
<dbReference type="SMART" id="SM00177">
    <property type="entry name" value="ARF"/>
    <property type="match status" value="1"/>
</dbReference>
<feature type="binding site" evidence="18">
    <location>
        <begin position="129"/>
        <end position="132"/>
    </location>
    <ligand>
        <name>GTP</name>
        <dbReference type="ChEBI" id="CHEBI:37565"/>
    </ligand>
</feature>
<evidence type="ECO:0000256" key="14">
    <source>
        <dbReference type="ARBA" id="ARBA00057753"/>
    </source>
</evidence>
<organism evidence="22 23">
    <name type="scientific">Entamoeba invadens IP1</name>
    <dbReference type="NCBI Taxonomy" id="370355"/>
    <lineage>
        <taxon>Eukaryota</taxon>
        <taxon>Amoebozoa</taxon>
        <taxon>Evosea</taxon>
        <taxon>Archamoebae</taxon>
        <taxon>Mastigamoebida</taxon>
        <taxon>Entamoebidae</taxon>
        <taxon>Entamoeba</taxon>
    </lineage>
</organism>
<feature type="binding site" evidence="16">
    <location>
        <position position="29"/>
    </location>
    <ligand>
        <name>Mg(2+)</name>
        <dbReference type="ChEBI" id="CHEBI:18420"/>
    </ligand>
</feature>
<sequence>MWIWEWFWNLLAELGLAYKSGKMLFLGLDYAGKTTLLHLLKDGKVSQHIPTQQPTMEELVMGNIKFNTYDLGGHTPARKVWQQYYTEVDAVVFIVDCAAPERFTDSKMELDALLKDPFLQTTPFLIFGNKIDMPGAVSEQQLRDAMGLTHTTGKGNVPCEGIRPIEVFMTSIVNKQGYTEGFKWISQYLK</sequence>
<proteinExistence type="inferred from homology"/>
<evidence type="ECO:0000256" key="10">
    <source>
        <dbReference type="ARBA" id="ARBA00022927"/>
    </source>
</evidence>
<dbReference type="OMA" id="GLWNKHG"/>
<comment type="subunit">
    <text evidence="15">Homodimer; upon association with membrane. Part of the coat protein complex II/COPII, composed of SEC23/24 and SEC13/31 heterodimers, that it helps recruit and assemble on endoplasmic reticulum (ER) membranes at ER exit sites.</text>
</comment>
<feature type="binding site" evidence="17">
    <location>
        <position position="34"/>
    </location>
    <ligand>
        <name>GTP</name>
        <dbReference type="ChEBI" id="CHEBI:37565"/>
    </ligand>
</feature>
<dbReference type="PRINTS" id="PR00328">
    <property type="entry name" value="SAR1GTPBP"/>
</dbReference>
<feature type="binding site" evidence="17">
    <location>
        <position position="132"/>
    </location>
    <ligand>
        <name>GTP</name>
        <dbReference type="ChEBI" id="CHEBI:37565"/>
    </ligand>
</feature>
<dbReference type="InterPro" id="IPR006687">
    <property type="entry name" value="Small_GTPase_SAR1"/>
</dbReference>
<comment type="subcellular location">
    <subcellularLocation>
        <location evidence="2">Endoplasmic reticulum membrane</location>
        <topology evidence="2">Peripheral membrane protein</topology>
    </subcellularLocation>
    <subcellularLocation>
        <location evidence="1">Golgi apparatus membrane</location>
        <topology evidence="1">Peripheral membrane protein</topology>
    </subcellularLocation>
</comment>
<feature type="binding site" evidence="17">
    <location>
        <position position="33"/>
    </location>
    <ligand>
        <name>GTP</name>
        <dbReference type="ChEBI" id="CHEBI:37565"/>
    </ligand>
</feature>
<evidence type="ECO:0000256" key="2">
    <source>
        <dbReference type="ARBA" id="ARBA00004406"/>
    </source>
</evidence>
<keyword evidence="7" id="KW-0378">Hydrolase</keyword>
<dbReference type="GO" id="GO:0006886">
    <property type="term" value="P:intracellular protein transport"/>
    <property type="evidence" value="ECO:0007669"/>
    <property type="project" value="InterPro"/>
</dbReference>
<keyword evidence="21" id="KW-0732">Signal</keyword>
<feature type="binding site" evidence="17">
    <location>
        <position position="173"/>
    </location>
    <ligand>
        <name>GTP</name>
        <dbReference type="ChEBI" id="CHEBI:37565"/>
    </ligand>
</feature>
<keyword evidence="10 20" id="KW-0653">Protein transport</keyword>
<evidence type="ECO:0000256" key="8">
    <source>
        <dbReference type="ARBA" id="ARBA00022824"/>
    </source>
</evidence>
<protein>
    <submittedName>
        <fullName evidence="22">Small COPII coat GTPase SAR1, putative</fullName>
    </submittedName>
</protein>
<feature type="binding site" evidence="17">
    <location>
        <position position="172"/>
    </location>
    <ligand>
        <name>GTP</name>
        <dbReference type="ChEBI" id="CHEBI:37565"/>
    </ligand>
</feature>
<dbReference type="SMART" id="SM00178">
    <property type="entry name" value="SAR"/>
    <property type="match status" value="1"/>
</dbReference>
<gene>
    <name evidence="22" type="ORF">EIN_187810</name>
</gene>
<dbReference type="GeneID" id="14891391"/>
<dbReference type="GO" id="GO:0003924">
    <property type="term" value="F:GTPase activity"/>
    <property type="evidence" value="ECO:0007669"/>
    <property type="project" value="InterPro"/>
</dbReference>
<dbReference type="InterPro" id="IPR027417">
    <property type="entry name" value="P-loop_NTPase"/>
</dbReference>
<evidence type="ECO:0000313" key="23">
    <source>
        <dbReference type="Proteomes" id="UP000014680"/>
    </source>
</evidence>
<name>L7FN59_ENTIV</name>
<dbReference type="AlphaFoldDB" id="L7FN59"/>
<dbReference type="GO" id="GO:0005525">
    <property type="term" value="F:GTP binding"/>
    <property type="evidence" value="ECO:0007669"/>
    <property type="project" value="UniProtKB-KW"/>
</dbReference>
<evidence type="ECO:0000256" key="3">
    <source>
        <dbReference type="ARBA" id="ARBA00007507"/>
    </source>
</evidence>
<dbReference type="FunFam" id="3.40.50.300:FF:000161">
    <property type="entry name" value="Small COPII coat GTPase"/>
    <property type="match status" value="1"/>
</dbReference>
<evidence type="ECO:0000256" key="11">
    <source>
        <dbReference type="ARBA" id="ARBA00023034"/>
    </source>
</evidence>
<dbReference type="PROSITE" id="PS51417">
    <property type="entry name" value="ARF"/>
    <property type="match status" value="1"/>
</dbReference>
<dbReference type="GO" id="GO:0046872">
    <property type="term" value="F:metal ion binding"/>
    <property type="evidence" value="ECO:0007669"/>
    <property type="project" value="UniProtKB-KW"/>
</dbReference>
<dbReference type="PANTHER" id="PTHR45684">
    <property type="entry name" value="RE74312P"/>
    <property type="match status" value="1"/>
</dbReference>
<feature type="chain" id="PRO_5003973813" evidence="21">
    <location>
        <begin position="18"/>
        <end position="190"/>
    </location>
</feature>
<dbReference type="OrthoDB" id="2011769at2759"/>
<evidence type="ECO:0000256" key="15">
    <source>
        <dbReference type="ARBA" id="ARBA00061774"/>
    </source>
</evidence>
<keyword evidence="23" id="KW-1185">Reference proteome</keyword>
<keyword evidence="12 18" id="KW-0342">GTP-binding</keyword>
<dbReference type="GO" id="GO:0016192">
    <property type="term" value="P:vesicle-mediated transport"/>
    <property type="evidence" value="ECO:0007669"/>
    <property type="project" value="UniProtKB-KW"/>
</dbReference>
<evidence type="ECO:0000256" key="5">
    <source>
        <dbReference type="ARBA" id="ARBA00022448"/>
    </source>
</evidence>
<dbReference type="GO" id="GO:0000139">
    <property type="term" value="C:Golgi membrane"/>
    <property type="evidence" value="ECO:0007669"/>
    <property type="project" value="UniProtKB-SubCell"/>
</dbReference>
<keyword evidence="13" id="KW-0472">Membrane</keyword>
<keyword evidence="16" id="KW-0479">Metal-binding</keyword>
<evidence type="ECO:0000256" key="12">
    <source>
        <dbReference type="ARBA" id="ARBA00023134"/>
    </source>
</evidence>
<evidence type="ECO:0000256" key="16">
    <source>
        <dbReference type="PIRSR" id="PIRSR606687-1"/>
    </source>
</evidence>
<evidence type="ECO:0000256" key="13">
    <source>
        <dbReference type="ARBA" id="ARBA00023136"/>
    </source>
</evidence>
<feature type="binding site" evidence="19">
    <location>
        <position position="51"/>
    </location>
    <ligand>
        <name>Mg(2+)</name>
        <dbReference type="ChEBI" id="CHEBI:18420"/>
    </ligand>
</feature>
<comment type="similarity">
    <text evidence="3 20">Belongs to the small GTPase superfamily. SAR1 family.</text>
</comment>
<evidence type="ECO:0000256" key="21">
    <source>
        <dbReference type="SAM" id="SignalP"/>
    </source>
</evidence>
<dbReference type="SUPFAM" id="SSF52540">
    <property type="entry name" value="P-loop containing nucleoside triphosphate hydrolases"/>
    <property type="match status" value="1"/>
</dbReference>
<keyword evidence="9 20" id="KW-0931">ER-Golgi transport</keyword>
<dbReference type="Gene3D" id="3.40.50.300">
    <property type="entry name" value="P-loop containing nucleotide triphosphate hydrolases"/>
    <property type="match status" value="1"/>
</dbReference>
<keyword evidence="5 20" id="KW-0813">Transport</keyword>
<keyword evidence="6 17" id="KW-0547">Nucleotide-binding</keyword>
<dbReference type="NCBIfam" id="TIGR00231">
    <property type="entry name" value="small_GTP"/>
    <property type="match status" value="1"/>
</dbReference>
<dbReference type="CDD" id="cd00879">
    <property type="entry name" value="Sar1"/>
    <property type="match status" value="1"/>
</dbReference>
<evidence type="ECO:0000256" key="19">
    <source>
        <dbReference type="PIRSR" id="PIRSR606689-2"/>
    </source>
</evidence>
<evidence type="ECO:0000256" key="20">
    <source>
        <dbReference type="RuleBase" id="RU003926"/>
    </source>
</evidence>
<evidence type="ECO:0000313" key="22">
    <source>
        <dbReference type="EMBL" id="ELP92397.1"/>
    </source>
</evidence>
<dbReference type="InterPro" id="IPR006689">
    <property type="entry name" value="Small_GTPase_ARF/SAR"/>
</dbReference>
<comment type="function">
    <text evidence="14">Small GTPase that cycles between an active GTP-bound and an inactive GDP-bound state and mainly functions in vesicle-mediated endoplasmic reticulum (ER) to Golgi transport. The active GTP-bound form inserts into the endoplasmic reticulum membrane where it recruits the remainder of the coat protein complex II/COPII. The coat protein complex II assembling and polymerizing on endoplasmic reticulum membrane is responsible for both the sorting of cargos and the deformation and budding of membranes into vesicles destined to the Golgi.</text>
</comment>
<keyword evidence="11 20" id="KW-0333">Golgi apparatus</keyword>
<evidence type="ECO:0000256" key="9">
    <source>
        <dbReference type="ARBA" id="ARBA00022892"/>
    </source>
</evidence>
<dbReference type="Pfam" id="PF00025">
    <property type="entry name" value="Arf"/>
    <property type="match status" value="1"/>
</dbReference>
<accession>L7FN59</accession>
<evidence type="ECO:0000256" key="18">
    <source>
        <dbReference type="PIRSR" id="PIRSR606689-1"/>
    </source>
</evidence>
<dbReference type="KEGG" id="eiv:EIN_187810"/>
<dbReference type="RefSeq" id="XP_004259168.1">
    <property type="nucleotide sequence ID" value="XM_004259120.1"/>
</dbReference>
<evidence type="ECO:0000256" key="17">
    <source>
        <dbReference type="PIRSR" id="PIRSR606687-2"/>
    </source>
</evidence>
<feature type="binding site" evidence="17">
    <location>
        <position position="32"/>
    </location>
    <ligand>
        <name>GTP</name>
        <dbReference type="ChEBI" id="CHEBI:37565"/>
    </ligand>
</feature>
<dbReference type="PROSITE" id="PS51422">
    <property type="entry name" value="SAR1"/>
    <property type="match status" value="1"/>
</dbReference>
<dbReference type="Proteomes" id="UP000014680">
    <property type="component" value="Unassembled WGS sequence"/>
</dbReference>
<evidence type="ECO:0000256" key="1">
    <source>
        <dbReference type="ARBA" id="ARBA00004395"/>
    </source>
</evidence>
<feature type="binding site" evidence="18">
    <location>
        <begin position="27"/>
        <end position="34"/>
    </location>
    <ligand>
        <name>GTP</name>
        <dbReference type="ChEBI" id="CHEBI:37565"/>
    </ligand>
</feature>
<evidence type="ECO:0000256" key="7">
    <source>
        <dbReference type="ARBA" id="ARBA00022801"/>
    </source>
</evidence>
<feature type="binding site" evidence="19">
    <location>
        <position position="34"/>
    </location>
    <ligand>
        <name>Mg(2+)</name>
        <dbReference type="ChEBI" id="CHEBI:18420"/>
    </ligand>
</feature>
<evidence type="ECO:0000256" key="4">
    <source>
        <dbReference type="ARBA" id="ARBA00010142"/>
    </source>
</evidence>
<feature type="binding site" evidence="17">
    <location>
        <position position="130"/>
    </location>
    <ligand>
        <name>GTP</name>
        <dbReference type="ChEBI" id="CHEBI:37565"/>
    </ligand>
</feature>
<keyword evidence="16" id="KW-0460">Magnesium</keyword>
<reference evidence="22 23" key="1">
    <citation type="submission" date="2012-10" db="EMBL/GenBank/DDBJ databases">
        <authorList>
            <person name="Zafar N."/>
            <person name="Inman J."/>
            <person name="Hall N."/>
            <person name="Lorenzi H."/>
            <person name="Caler E."/>
        </authorList>
    </citation>
    <scope>NUCLEOTIDE SEQUENCE [LARGE SCALE GENOMIC DNA]</scope>
    <source>
        <strain evidence="22 23">IP1</strain>
    </source>
</reference>
<feature type="signal peptide" evidence="21">
    <location>
        <begin position="1"/>
        <end position="17"/>
    </location>
</feature>